<dbReference type="SUPFAM" id="SSF47413">
    <property type="entry name" value="lambda repressor-like DNA-binding domains"/>
    <property type="match status" value="1"/>
</dbReference>
<comment type="caution">
    <text evidence="2">The sequence shown here is derived from an EMBL/GenBank/DDBJ whole genome shotgun (WGS) entry which is preliminary data.</text>
</comment>
<dbReference type="GO" id="GO:0003677">
    <property type="term" value="F:DNA binding"/>
    <property type="evidence" value="ECO:0007669"/>
    <property type="project" value="InterPro"/>
</dbReference>
<proteinExistence type="predicted"/>
<organism evidence="2">
    <name type="scientific">Streptantibioticus silvisoli</name>
    <dbReference type="NCBI Taxonomy" id="2705255"/>
    <lineage>
        <taxon>Bacteria</taxon>
        <taxon>Bacillati</taxon>
        <taxon>Actinomycetota</taxon>
        <taxon>Actinomycetes</taxon>
        <taxon>Kitasatosporales</taxon>
        <taxon>Streptomycetaceae</taxon>
        <taxon>Streptantibioticus</taxon>
    </lineage>
</organism>
<feature type="domain" description="HTH cro/C1-type" evidence="1">
    <location>
        <begin position="29"/>
        <end position="84"/>
    </location>
</feature>
<dbReference type="SMART" id="SM00530">
    <property type="entry name" value="HTH_XRE"/>
    <property type="match status" value="1"/>
</dbReference>
<evidence type="ECO:0000313" key="2">
    <source>
        <dbReference type="EMBL" id="MDI5969387.1"/>
    </source>
</evidence>
<dbReference type="InterPro" id="IPR001387">
    <property type="entry name" value="Cro/C1-type_HTH"/>
</dbReference>
<dbReference type="Pfam" id="PF13560">
    <property type="entry name" value="HTH_31"/>
    <property type="match status" value="1"/>
</dbReference>
<sequence length="479" mass="51662">MNQYALSPDVLCRPDLRHALTEHDFTEAFRLIKQHAGLSQNAMANACGLTPGKISTIMKGSAQITSYEVLARIADGLHIPGDMLCLAPRPWEKREDRPAAPVDAPPIAGQETPWQADVTVSLASQLTRSDLTMDRRALARALAATAVTGSALLDALEGWMHPAVPGTPPRRPGRLGERDVGHLEHTAKVFRSWGHQFGGGLRCKAVLGQLAEVSACLDEHQAPTVETRLYRVMAQLAGSAASMAWDAGLQRRAQEYYQLSLRAAHAGGDRLWGANVLAGMARQMLYTGRPADALELVRLAQEGARTGAGPRVRAMLHTREAWALAALGRTAAFKRATEQARTALADAAPGDDEPYWIGYFDTAEISGTTGGRLLELARTDPRNHADDAAEQIQHALTTRAPDAGRSRALDHIGLAEVYFLVGDITAAAAQTHTAVDAAKRVQSGRVRTGLADLYQYTVGHGASRDVRDARARIREQLAD</sequence>
<dbReference type="PROSITE" id="PS50943">
    <property type="entry name" value="HTH_CROC1"/>
    <property type="match status" value="1"/>
</dbReference>
<dbReference type="InterPro" id="IPR010982">
    <property type="entry name" value="Lambda_DNA-bd_dom_sf"/>
</dbReference>
<name>A0AA90K8F6_9ACTN</name>
<reference evidence="2" key="1">
    <citation type="submission" date="2023-05" db="EMBL/GenBank/DDBJ databases">
        <title>Streptantibioticus silvisoli sp. nov., acidotolerant actinomycetes 1 from pine litter.</title>
        <authorList>
            <person name="Swiecimska M."/>
            <person name="Golinska P."/>
            <person name="Sangal V."/>
            <person name="Wachnowicz B."/>
            <person name="Goodfellow M."/>
        </authorList>
    </citation>
    <scope>NUCLEOTIDE SEQUENCE</scope>
    <source>
        <strain evidence="2">SL13</strain>
    </source>
</reference>
<dbReference type="Gene3D" id="1.10.260.40">
    <property type="entry name" value="lambda repressor-like DNA-binding domains"/>
    <property type="match status" value="1"/>
</dbReference>
<gene>
    <name evidence="2" type="ORF">POF50_008505</name>
</gene>
<dbReference type="EMBL" id="JABXJJ020000009">
    <property type="protein sequence ID" value="MDI5969387.1"/>
    <property type="molecule type" value="Genomic_DNA"/>
</dbReference>
<evidence type="ECO:0000259" key="1">
    <source>
        <dbReference type="PROSITE" id="PS50943"/>
    </source>
</evidence>
<dbReference type="AlphaFoldDB" id="A0AA90K8F6"/>
<protein>
    <submittedName>
        <fullName evidence="2">Helix-turn-helix domain-containing protein</fullName>
    </submittedName>
</protein>
<dbReference type="RefSeq" id="WP_271312253.1">
    <property type="nucleotide sequence ID" value="NZ_JABXJJ020000009.1"/>
</dbReference>
<accession>A0AA90K8F6</accession>